<keyword evidence="2" id="KW-1185">Reference proteome</keyword>
<gene>
    <name evidence="1" type="ORF">SMRZ_LOCUS13390</name>
</gene>
<dbReference type="AlphaFoldDB" id="A0A183MBG5"/>
<proteinExistence type="predicted"/>
<dbReference type="EMBL" id="UZAI01009857">
    <property type="protein sequence ID" value="VDP05918.1"/>
    <property type="molecule type" value="Genomic_DNA"/>
</dbReference>
<evidence type="ECO:0000313" key="2">
    <source>
        <dbReference type="Proteomes" id="UP000277204"/>
    </source>
</evidence>
<accession>A0A183MBG5</accession>
<protein>
    <submittedName>
        <fullName evidence="1">Uncharacterized protein</fullName>
    </submittedName>
</protein>
<sequence>MARGAKLSGEYSDELLDLHESISSNQNSANLPDQTVTFQKKAERFLHHLIMKAGFIGILLCASIPNPLFDLAGVTCGHFLVPFWSFFGATFIGKALIKVHLQQLTVIALSSEHHVETLVELIG</sequence>
<evidence type="ECO:0000313" key="1">
    <source>
        <dbReference type="EMBL" id="VDP05918.1"/>
    </source>
</evidence>
<name>A0A183MBG5_9TREM</name>
<organism evidence="1 2">
    <name type="scientific">Schistosoma margrebowiei</name>
    <dbReference type="NCBI Taxonomy" id="48269"/>
    <lineage>
        <taxon>Eukaryota</taxon>
        <taxon>Metazoa</taxon>
        <taxon>Spiralia</taxon>
        <taxon>Lophotrochozoa</taxon>
        <taxon>Platyhelminthes</taxon>
        <taxon>Trematoda</taxon>
        <taxon>Digenea</taxon>
        <taxon>Strigeidida</taxon>
        <taxon>Schistosomatoidea</taxon>
        <taxon>Schistosomatidae</taxon>
        <taxon>Schistosoma</taxon>
    </lineage>
</organism>
<dbReference type="Proteomes" id="UP000277204">
    <property type="component" value="Unassembled WGS sequence"/>
</dbReference>
<dbReference type="STRING" id="48269.A0A183MBG5"/>
<reference evidence="1 2" key="1">
    <citation type="submission" date="2018-11" db="EMBL/GenBank/DDBJ databases">
        <authorList>
            <consortium name="Pathogen Informatics"/>
        </authorList>
    </citation>
    <scope>NUCLEOTIDE SEQUENCE [LARGE SCALE GENOMIC DNA]</scope>
    <source>
        <strain evidence="1 2">Zambia</strain>
    </source>
</reference>